<dbReference type="Proteomes" id="UP000319424">
    <property type="component" value="Unassembled WGS sequence"/>
</dbReference>
<dbReference type="GO" id="GO:0005840">
    <property type="term" value="C:ribosome"/>
    <property type="evidence" value="ECO:0007669"/>
    <property type="project" value="UniProtKB-KW"/>
</dbReference>
<dbReference type="SUPFAM" id="SSF50104">
    <property type="entry name" value="Translation proteins SH3-like domain"/>
    <property type="match status" value="1"/>
</dbReference>
<evidence type="ECO:0000256" key="2">
    <source>
        <dbReference type="ARBA" id="ARBA00023274"/>
    </source>
</evidence>
<name>A0A371IMP8_9FIRM</name>
<dbReference type="Proteomes" id="UP000093352">
    <property type="component" value="Unassembled WGS sequence"/>
</dbReference>
<dbReference type="RefSeq" id="WP_068912568.1">
    <property type="nucleotide sequence ID" value="NZ_MBEW02000004.1"/>
</dbReference>
<dbReference type="EMBL" id="VJXW01000008">
    <property type="protein sequence ID" value="TRW26008.1"/>
    <property type="molecule type" value="Genomic_DNA"/>
</dbReference>
<organism evidence="3 5">
    <name type="scientific">Criibacterium bergeronii</name>
    <dbReference type="NCBI Taxonomy" id="1871336"/>
    <lineage>
        <taxon>Bacteria</taxon>
        <taxon>Bacillati</taxon>
        <taxon>Bacillota</taxon>
        <taxon>Clostridia</taxon>
        <taxon>Peptostreptococcales</taxon>
        <taxon>Filifactoraceae</taxon>
        <taxon>Criibacterium</taxon>
    </lineage>
</organism>
<comment type="caution">
    <text evidence="3">The sequence shown here is derived from an EMBL/GenBank/DDBJ whole genome shotgun (WGS) entry which is preliminary data.</text>
</comment>
<reference evidence="4 6" key="3">
    <citation type="submission" date="2019-07" db="EMBL/GenBank/DDBJ databases">
        <title>Criibacterium bergeronii gen. nov., sp. nov. isolated from human clinical samples.</title>
        <authorList>
            <person name="Maheux A.F."/>
            <person name="Boudreau D.K."/>
            <person name="Berube E."/>
            <person name="Brodeur S."/>
            <person name="Bernard K.A."/>
            <person name="Abed J.Y."/>
            <person name="Ducrey E."/>
            <person name="Guay E.F."/>
            <person name="Raymond F."/>
            <person name="Corbeil J."/>
            <person name="Domingo M.-C."/>
            <person name="Roy P.H."/>
            <person name="Boissinot M."/>
            <person name="Tocheva E.I."/>
            <person name="Omar R.F."/>
        </authorList>
    </citation>
    <scope>NUCLEOTIDE SEQUENCE [LARGE SCALE GENOMIC DNA]</scope>
    <source>
        <strain evidence="4 6">CCRI-24246</strain>
    </source>
</reference>
<evidence type="ECO:0000313" key="4">
    <source>
        <dbReference type="EMBL" id="TRW26008.1"/>
    </source>
</evidence>
<protein>
    <submittedName>
        <fullName evidence="3">KOW domain-containing protein</fullName>
    </submittedName>
</protein>
<reference evidence="3 5" key="1">
    <citation type="journal article" date="2016" name="Genome Announc.">
        <title>Draft Genome Sequence of Criibacterium bergeronii gen. nov., sp. nov., Strain CCRI-22567T, Isolated from a Vaginal Sample from a Woman with Bacterial Vaginosis.</title>
        <authorList>
            <person name="Maheux A.F."/>
            <person name="Berube E."/>
            <person name="Boudreau D.K."/>
            <person name="Raymond F."/>
            <person name="Corbeil J."/>
            <person name="Roy P.H."/>
            <person name="Boissinot M."/>
            <person name="Omar R.F."/>
        </authorList>
    </citation>
    <scope>NUCLEOTIDE SEQUENCE [LARGE SCALE GENOMIC DNA]</scope>
    <source>
        <strain evidence="3 5">CCRI-22567</strain>
    </source>
</reference>
<sequence length="88" mass="10315">MDFEKGQLVKSKAGRDKGEYFLIYDIVDDKNVLIVDGKIRRLEKPKLKKKIHLSKVNKKSNILDTIDKNDMQSQNKKIKREIDSLIQE</sequence>
<proteinExistence type="predicted"/>
<gene>
    <name evidence="3" type="ORF">BBG48_002805</name>
    <name evidence="4" type="ORF">FL857_06205</name>
</gene>
<evidence type="ECO:0000256" key="1">
    <source>
        <dbReference type="ARBA" id="ARBA00022980"/>
    </source>
</evidence>
<dbReference type="InterPro" id="IPR014722">
    <property type="entry name" value="Rib_uL2_dom2"/>
</dbReference>
<dbReference type="InterPro" id="IPR041985">
    <property type="entry name" value="Ribosomal_eL14_KOW"/>
</dbReference>
<accession>A0A371IMP8</accession>
<evidence type="ECO:0000313" key="6">
    <source>
        <dbReference type="Proteomes" id="UP000319424"/>
    </source>
</evidence>
<dbReference type="AlphaFoldDB" id="A0A371IMP8"/>
<dbReference type="EMBL" id="MBEW02000004">
    <property type="protein sequence ID" value="RDY21775.1"/>
    <property type="molecule type" value="Genomic_DNA"/>
</dbReference>
<dbReference type="Gene3D" id="2.30.30.30">
    <property type="match status" value="1"/>
</dbReference>
<dbReference type="STRING" id="1871336.BBG48_02640"/>
<keyword evidence="2" id="KW-0687">Ribonucleoprotein</keyword>
<dbReference type="GO" id="GO:1990904">
    <property type="term" value="C:ribonucleoprotein complex"/>
    <property type="evidence" value="ECO:0007669"/>
    <property type="project" value="UniProtKB-KW"/>
</dbReference>
<dbReference type="CDD" id="cd06088">
    <property type="entry name" value="KOW_RPL14"/>
    <property type="match status" value="1"/>
</dbReference>
<keyword evidence="1" id="KW-0689">Ribosomal protein</keyword>
<evidence type="ECO:0000313" key="5">
    <source>
        <dbReference type="Proteomes" id="UP000093352"/>
    </source>
</evidence>
<dbReference type="InterPro" id="IPR008991">
    <property type="entry name" value="Translation_prot_SH3-like_sf"/>
</dbReference>
<keyword evidence="5" id="KW-1185">Reference proteome</keyword>
<dbReference type="OrthoDB" id="1683515at2"/>
<reference evidence="3" key="2">
    <citation type="submission" date="2018-07" db="EMBL/GenBank/DDBJ databases">
        <authorList>
            <person name="Quirk P.G."/>
            <person name="Krulwich T.A."/>
        </authorList>
    </citation>
    <scope>NUCLEOTIDE SEQUENCE</scope>
    <source>
        <strain evidence="3">CCRI-22567</strain>
    </source>
</reference>
<evidence type="ECO:0000313" key="3">
    <source>
        <dbReference type="EMBL" id="RDY21775.1"/>
    </source>
</evidence>